<accession>A0A1C2EC96</accession>
<gene>
    <name evidence="1" type="ORF">BBI10_05030</name>
</gene>
<dbReference type="Proteomes" id="UP000095143">
    <property type="component" value="Unassembled WGS sequence"/>
</dbReference>
<reference evidence="1 2" key="1">
    <citation type="submission" date="2016-08" db="EMBL/GenBank/DDBJ databases">
        <title>Whole genome sequence of Pseudomonas graminis strain UASWS1507, a potential biological control agent for agriculture.</title>
        <authorList>
            <person name="Crovadore J."/>
            <person name="Calmin G."/>
            <person name="Chablais R."/>
            <person name="Cochard B."/>
            <person name="Lefort F."/>
        </authorList>
    </citation>
    <scope>NUCLEOTIDE SEQUENCE [LARGE SCALE GENOMIC DNA]</scope>
    <source>
        <strain evidence="1 2">UASWS1507</strain>
    </source>
</reference>
<evidence type="ECO:0000313" key="1">
    <source>
        <dbReference type="EMBL" id="OCX24593.1"/>
    </source>
</evidence>
<dbReference type="OrthoDB" id="5592031at2"/>
<organism evidence="1 2">
    <name type="scientific">Pseudomonas graminis</name>
    <dbReference type="NCBI Taxonomy" id="158627"/>
    <lineage>
        <taxon>Bacteria</taxon>
        <taxon>Pseudomonadati</taxon>
        <taxon>Pseudomonadota</taxon>
        <taxon>Gammaproteobacteria</taxon>
        <taxon>Pseudomonadales</taxon>
        <taxon>Pseudomonadaceae</taxon>
        <taxon>Pseudomonas</taxon>
    </lineage>
</organism>
<comment type="caution">
    <text evidence="1">The sequence shown here is derived from an EMBL/GenBank/DDBJ whole genome shotgun (WGS) entry which is preliminary data.</text>
</comment>
<sequence length="86" mass="9755">MTLPEHVVEEARECAKLFRLGRDIEGALQMVELIDRSLPLMDGASVERQAEWGRVLSAILACQERQDWLGVADWLQVELVEIVSHV</sequence>
<protein>
    <submittedName>
        <fullName evidence="1">Uncharacterized protein</fullName>
    </submittedName>
</protein>
<dbReference type="EMBL" id="MDEN01000054">
    <property type="protein sequence ID" value="OCX24593.1"/>
    <property type="molecule type" value="Genomic_DNA"/>
</dbReference>
<dbReference type="RefSeq" id="WP_065987280.1">
    <property type="nucleotide sequence ID" value="NZ_MDEN01000054.1"/>
</dbReference>
<name>A0A1C2EC96_9PSED</name>
<dbReference type="AlphaFoldDB" id="A0A1C2EC96"/>
<evidence type="ECO:0000313" key="2">
    <source>
        <dbReference type="Proteomes" id="UP000095143"/>
    </source>
</evidence>
<proteinExistence type="predicted"/>